<dbReference type="GO" id="GO:0000287">
    <property type="term" value="F:magnesium ion binding"/>
    <property type="evidence" value="ECO:0007669"/>
    <property type="project" value="TreeGrafter"/>
</dbReference>
<dbReference type="Proteomes" id="UP000051870">
    <property type="component" value="Unassembled WGS sequence"/>
</dbReference>
<comment type="subunit">
    <text evidence="2 5">Homodecamer; pentamer of dimers.</text>
</comment>
<dbReference type="UniPathway" id="UPA00028">
    <property type="reaction ID" value="UER00003"/>
</dbReference>
<organism evidence="8 9">
    <name type="scientific">Shimia thalassica</name>
    <dbReference type="NCBI Taxonomy" id="1715693"/>
    <lineage>
        <taxon>Bacteria</taxon>
        <taxon>Pseudomonadati</taxon>
        <taxon>Pseudomonadota</taxon>
        <taxon>Alphaproteobacteria</taxon>
        <taxon>Rhodobacterales</taxon>
        <taxon>Roseobacteraceae</taxon>
    </lineage>
</organism>
<dbReference type="Pfam" id="PF02548">
    <property type="entry name" value="Pantoate_transf"/>
    <property type="match status" value="1"/>
</dbReference>
<keyword evidence="5 7" id="KW-0479">Metal-binding</keyword>
<comment type="subcellular location">
    <subcellularLocation>
        <location evidence="5">Cytoplasm</location>
    </subcellularLocation>
</comment>
<comment type="caution">
    <text evidence="5">Lacks conserved residue(s) required for the propagation of feature annotation.</text>
</comment>
<keyword evidence="4 5" id="KW-0808">Transferase</keyword>
<accession>A0A0P1IB82</accession>
<dbReference type="InterPro" id="IPR040442">
    <property type="entry name" value="Pyrv_kinase-like_dom_sf"/>
</dbReference>
<gene>
    <name evidence="8" type="primary">panB_2</name>
    <name evidence="5" type="synonym">panB</name>
    <name evidence="8" type="ORF">PH7735_02662</name>
</gene>
<comment type="cofactor">
    <cofactor evidence="5 7">
        <name>Mg(2+)</name>
        <dbReference type="ChEBI" id="CHEBI:18420"/>
    </cofactor>
    <text evidence="5 7">Binds 1 Mg(2+) ion per subunit.</text>
</comment>
<feature type="binding site" evidence="5">
    <location>
        <position position="114"/>
    </location>
    <ligand>
        <name>3-methyl-2-oxobutanoate</name>
        <dbReference type="ChEBI" id="CHEBI:11851"/>
    </ligand>
</feature>
<comment type="function">
    <text evidence="5">Catalyzes the reversible reaction in which hydroxymethyl group from 5,10-methylenetetrahydrofolate is transferred onto alpha-ketoisovalerate to form ketopantoate.</text>
</comment>
<evidence type="ECO:0000256" key="3">
    <source>
        <dbReference type="ARBA" id="ARBA00022655"/>
    </source>
</evidence>
<sequence>MRAKLTIPDLAEKKRTGERLVMVAVGEVLTAAWAERAGVDIVGVGDSLGMTLYGHENTLAMTVDHMIAHTRAVRRGAPNTMCFVSMPYGSYATPDMAVTNAVRLMKESGCDAVKLQGGREKFDIIKAVADAGVPVMSHVGLLPHYVHKFGGFKMQGRTAEAALEIIDNARAIEEAGAIGLEIEAMPYEVSKAVDEAVDIFTFSIGAGAAGTAQMLNGYDLLGAFDTFKPKFAKRYANMADVAVQAFSDYADDVRTGAFPDEDHSYQMKPDEAQRLADILREERE</sequence>
<name>A0A0P1IB82_9RHOB</name>
<dbReference type="SUPFAM" id="SSF51621">
    <property type="entry name" value="Phosphoenolpyruvate/pyruvate domain"/>
    <property type="match status" value="1"/>
</dbReference>
<keyword evidence="3 5" id="KW-0566">Pantothenate biosynthesis</keyword>
<evidence type="ECO:0000256" key="7">
    <source>
        <dbReference type="PIRSR" id="PIRSR000388-3"/>
    </source>
</evidence>
<dbReference type="GO" id="GO:0005737">
    <property type="term" value="C:cytoplasm"/>
    <property type="evidence" value="ECO:0007669"/>
    <property type="project" value="UniProtKB-SubCell"/>
</dbReference>
<evidence type="ECO:0000313" key="8">
    <source>
        <dbReference type="EMBL" id="CUK02852.1"/>
    </source>
</evidence>
<proteinExistence type="inferred from homology"/>
<comment type="catalytic activity">
    <reaction evidence="5">
        <text>(6R)-5,10-methylene-5,6,7,8-tetrahydrofolate + 3-methyl-2-oxobutanoate + H2O = 2-dehydropantoate + (6S)-5,6,7,8-tetrahydrofolate</text>
        <dbReference type="Rhea" id="RHEA:11824"/>
        <dbReference type="ChEBI" id="CHEBI:11561"/>
        <dbReference type="ChEBI" id="CHEBI:11851"/>
        <dbReference type="ChEBI" id="CHEBI:15377"/>
        <dbReference type="ChEBI" id="CHEBI:15636"/>
        <dbReference type="ChEBI" id="CHEBI:57453"/>
        <dbReference type="EC" id="2.1.2.11"/>
    </reaction>
</comment>
<evidence type="ECO:0000256" key="5">
    <source>
        <dbReference type="HAMAP-Rule" id="MF_00156"/>
    </source>
</evidence>
<dbReference type="PANTHER" id="PTHR20881">
    <property type="entry name" value="3-METHYL-2-OXOBUTANOATE HYDROXYMETHYLTRANSFERASE"/>
    <property type="match status" value="1"/>
</dbReference>
<evidence type="ECO:0000256" key="4">
    <source>
        <dbReference type="ARBA" id="ARBA00022679"/>
    </source>
</evidence>
<protein>
    <recommendedName>
        <fullName evidence="5">3-methyl-2-oxobutanoate hydroxymethyltransferase</fullName>
        <ecNumber evidence="5">2.1.2.11</ecNumber>
    </recommendedName>
    <alternativeName>
        <fullName evidence="5">Ketopantoate hydroxymethyltransferase</fullName>
        <shortName evidence="5">KPHMT</shortName>
    </alternativeName>
</protein>
<comment type="pathway">
    <text evidence="5">Cofactor biosynthesis; (R)-pantothenate biosynthesis; (R)-pantoate from 3-methyl-2-oxobutanoate: step 1/2.</text>
</comment>
<dbReference type="EC" id="2.1.2.11" evidence="5"/>
<feature type="active site" description="Proton acceptor" evidence="5 6">
    <location>
        <position position="183"/>
    </location>
</feature>
<dbReference type="RefSeq" id="WP_058311808.1">
    <property type="nucleotide sequence ID" value="NZ_CYTW01000002.1"/>
</dbReference>
<dbReference type="Gene3D" id="3.20.20.60">
    <property type="entry name" value="Phosphoenolpyruvate-binding domains"/>
    <property type="match status" value="1"/>
</dbReference>
<dbReference type="NCBIfam" id="TIGR00222">
    <property type="entry name" value="panB"/>
    <property type="match status" value="1"/>
</dbReference>
<keyword evidence="8" id="KW-0489">Methyltransferase</keyword>
<comment type="similarity">
    <text evidence="1 5">Belongs to the PanB family.</text>
</comment>
<dbReference type="GO" id="GO:0032259">
    <property type="term" value="P:methylation"/>
    <property type="evidence" value="ECO:0007669"/>
    <property type="project" value="UniProtKB-KW"/>
</dbReference>
<dbReference type="AlphaFoldDB" id="A0A0P1IB82"/>
<keyword evidence="9" id="KW-1185">Reference proteome</keyword>
<dbReference type="STRING" id="1715693.PH7735_02662"/>
<dbReference type="GeneID" id="83881672"/>
<reference evidence="9" key="1">
    <citation type="submission" date="2015-09" db="EMBL/GenBank/DDBJ databases">
        <authorList>
            <person name="Rodrigo-Torres Lidia"/>
            <person name="Arahal R.David."/>
        </authorList>
    </citation>
    <scope>NUCLEOTIDE SEQUENCE [LARGE SCALE GENOMIC DNA]</scope>
    <source>
        <strain evidence="9">CECT 7735</strain>
    </source>
</reference>
<feature type="binding site" evidence="5 7">
    <location>
        <position position="46"/>
    </location>
    <ligand>
        <name>Mg(2+)</name>
        <dbReference type="ChEBI" id="CHEBI:18420"/>
    </ligand>
</feature>
<dbReference type="InterPro" id="IPR015813">
    <property type="entry name" value="Pyrv/PenolPyrv_kinase-like_dom"/>
</dbReference>
<feature type="binding site" evidence="5">
    <location>
        <begin position="46"/>
        <end position="47"/>
    </location>
    <ligand>
        <name>3-methyl-2-oxobutanoate</name>
        <dbReference type="ChEBI" id="CHEBI:11851"/>
    </ligand>
</feature>
<dbReference type="EMBL" id="CYTW01000002">
    <property type="protein sequence ID" value="CUK02852.1"/>
    <property type="molecule type" value="Genomic_DNA"/>
</dbReference>
<dbReference type="PIRSF" id="PIRSF000388">
    <property type="entry name" value="Pantoate_hydroxy_MeTrfase"/>
    <property type="match status" value="1"/>
</dbReference>
<dbReference type="CDD" id="cd06557">
    <property type="entry name" value="KPHMT-like"/>
    <property type="match status" value="1"/>
</dbReference>
<evidence type="ECO:0000256" key="2">
    <source>
        <dbReference type="ARBA" id="ARBA00011424"/>
    </source>
</evidence>
<dbReference type="GO" id="GO:0003864">
    <property type="term" value="F:3-methyl-2-oxobutanoate hydroxymethyltransferase activity"/>
    <property type="evidence" value="ECO:0007669"/>
    <property type="project" value="UniProtKB-UniRule"/>
</dbReference>
<keyword evidence="5 7" id="KW-0460">Magnesium</keyword>
<dbReference type="GO" id="GO:0015940">
    <property type="term" value="P:pantothenate biosynthetic process"/>
    <property type="evidence" value="ECO:0007669"/>
    <property type="project" value="UniProtKB-UniRule"/>
</dbReference>
<dbReference type="HAMAP" id="MF_00156">
    <property type="entry name" value="PanB"/>
    <property type="match status" value="1"/>
</dbReference>
<evidence type="ECO:0000313" key="9">
    <source>
        <dbReference type="Proteomes" id="UP000051870"/>
    </source>
</evidence>
<dbReference type="GO" id="GO:0008168">
    <property type="term" value="F:methyltransferase activity"/>
    <property type="evidence" value="ECO:0007669"/>
    <property type="project" value="UniProtKB-KW"/>
</dbReference>
<keyword evidence="5" id="KW-0963">Cytoplasm</keyword>
<evidence type="ECO:0000256" key="1">
    <source>
        <dbReference type="ARBA" id="ARBA00008676"/>
    </source>
</evidence>
<dbReference type="InterPro" id="IPR003700">
    <property type="entry name" value="Pantoate_hydroxy_MeTrfase"/>
</dbReference>
<evidence type="ECO:0000256" key="6">
    <source>
        <dbReference type="PIRSR" id="PIRSR000388-1"/>
    </source>
</evidence>
<dbReference type="NCBIfam" id="NF001452">
    <property type="entry name" value="PRK00311.1"/>
    <property type="match status" value="1"/>
</dbReference>
<dbReference type="PANTHER" id="PTHR20881:SF0">
    <property type="entry name" value="3-METHYL-2-OXOBUTANOATE HYDROXYMETHYLTRANSFERASE"/>
    <property type="match status" value="1"/>
</dbReference>